<evidence type="ECO:0000256" key="1">
    <source>
        <dbReference type="ARBA" id="ARBA00003238"/>
    </source>
</evidence>
<dbReference type="SUPFAM" id="SSF82549">
    <property type="entry name" value="DAK1/DegV-like"/>
    <property type="match status" value="1"/>
</dbReference>
<dbReference type="InterPro" id="IPR050270">
    <property type="entry name" value="DegV_domain_contain"/>
</dbReference>
<dbReference type="Proteomes" id="UP000051500">
    <property type="component" value="Unassembled WGS sequence"/>
</dbReference>
<name>A0A0R2KHG7_9LACO</name>
<comment type="function">
    <text evidence="1">May bind long-chain fatty acids, such as palmitate, and may play a role in lipid transport or fatty acid metabolism.</text>
</comment>
<accession>A0A0R2KHG7</accession>
<evidence type="ECO:0000256" key="2">
    <source>
        <dbReference type="ARBA" id="ARBA00023121"/>
    </source>
</evidence>
<keyword evidence="2" id="KW-0446">Lipid-binding</keyword>
<dbReference type="Pfam" id="PF02645">
    <property type="entry name" value="DegV"/>
    <property type="match status" value="1"/>
</dbReference>
<proteinExistence type="predicted"/>
<dbReference type="GO" id="GO:0008289">
    <property type="term" value="F:lipid binding"/>
    <property type="evidence" value="ECO:0007669"/>
    <property type="project" value="UniProtKB-KW"/>
</dbReference>
<comment type="caution">
    <text evidence="3">The sequence shown here is derived from an EMBL/GenBank/DDBJ whole genome shotgun (WGS) entry which is preliminary data.</text>
</comment>
<evidence type="ECO:0000313" key="3">
    <source>
        <dbReference type="EMBL" id="KRN88835.1"/>
    </source>
</evidence>
<dbReference type="EMBL" id="JQBZ01000025">
    <property type="protein sequence ID" value="KRN88835.1"/>
    <property type="molecule type" value="Genomic_DNA"/>
</dbReference>
<dbReference type="PANTHER" id="PTHR33434">
    <property type="entry name" value="DEGV DOMAIN-CONTAINING PROTEIN DR_1986-RELATED"/>
    <property type="match status" value="1"/>
</dbReference>
<dbReference type="AlphaFoldDB" id="A0A0R2KHG7"/>
<dbReference type="InterPro" id="IPR003797">
    <property type="entry name" value="DegV"/>
</dbReference>
<dbReference type="PANTHER" id="PTHR33434:SF2">
    <property type="entry name" value="FATTY ACID-BINDING PROTEIN TM_1468"/>
    <property type="match status" value="1"/>
</dbReference>
<protein>
    <submittedName>
        <fullName evidence="3">DegV family protein</fullName>
    </submittedName>
</protein>
<sequence>MKIAVVTDSTAYLTQEQAEKYNIHVVPMPFVLDGETYEEGVNITTEDFYYKLKNSKNFPNTSQPPVGEMIKLYKSLAEQGYDTVISIHLSSTISGFVQTLENLKEELTEIDIVPFDSEITVILMGMMAIAASKLAAQGASVAEIMNKLEELRQTTGEWFVVDDLQNLVRGGRLSNASAFIGSVLKIKPILTFDNSTHKIFAYDKVRSTKRALNRAEELFANEIADVNYPIHLFVIHANNEEAAMKWRDQLVKKFPDMKISISHFGPVVGTHLGDKALALGWIEDVEA</sequence>
<reference evidence="3 4" key="1">
    <citation type="journal article" date="2015" name="Genome Announc.">
        <title>Expanding the biotechnology potential of lactobacilli through comparative genomics of 213 strains and associated genera.</title>
        <authorList>
            <person name="Sun Z."/>
            <person name="Harris H.M."/>
            <person name="McCann A."/>
            <person name="Guo C."/>
            <person name="Argimon S."/>
            <person name="Zhang W."/>
            <person name="Yang X."/>
            <person name="Jeffery I.B."/>
            <person name="Cooney J.C."/>
            <person name="Kagawa T.F."/>
            <person name="Liu W."/>
            <person name="Song Y."/>
            <person name="Salvetti E."/>
            <person name="Wrobel A."/>
            <person name="Rasinkangas P."/>
            <person name="Parkhill J."/>
            <person name="Rea M.C."/>
            <person name="O'Sullivan O."/>
            <person name="Ritari J."/>
            <person name="Douillard F.P."/>
            <person name="Paul Ross R."/>
            <person name="Yang R."/>
            <person name="Briner A.E."/>
            <person name="Felis G.E."/>
            <person name="de Vos W.M."/>
            <person name="Barrangou R."/>
            <person name="Klaenhammer T.R."/>
            <person name="Caufield P.W."/>
            <person name="Cui Y."/>
            <person name="Zhang H."/>
            <person name="O'Toole P.W."/>
        </authorList>
    </citation>
    <scope>NUCLEOTIDE SEQUENCE [LARGE SCALE GENOMIC DNA]</scope>
    <source>
        <strain evidence="3 4">DSM 22408</strain>
    </source>
</reference>
<dbReference type="STRING" id="1122146.IV53_GL000805"/>
<dbReference type="NCBIfam" id="TIGR00762">
    <property type="entry name" value="DegV"/>
    <property type="match status" value="1"/>
</dbReference>
<gene>
    <name evidence="3" type="ORF">IV53_GL000805</name>
</gene>
<organism evidence="3 4">
    <name type="scientific">Ligilactobacillus ceti DSM 22408</name>
    <dbReference type="NCBI Taxonomy" id="1122146"/>
    <lineage>
        <taxon>Bacteria</taxon>
        <taxon>Bacillati</taxon>
        <taxon>Bacillota</taxon>
        <taxon>Bacilli</taxon>
        <taxon>Lactobacillales</taxon>
        <taxon>Lactobacillaceae</taxon>
        <taxon>Ligilactobacillus</taxon>
    </lineage>
</organism>
<evidence type="ECO:0000313" key="4">
    <source>
        <dbReference type="Proteomes" id="UP000051500"/>
    </source>
</evidence>
<dbReference type="Gene3D" id="3.30.1180.10">
    <property type="match status" value="1"/>
</dbReference>
<dbReference type="PROSITE" id="PS51482">
    <property type="entry name" value="DEGV"/>
    <property type="match status" value="1"/>
</dbReference>
<dbReference type="eggNOG" id="COG1307">
    <property type="taxonomic scope" value="Bacteria"/>
</dbReference>
<dbReference type="Gene3D" id="3.40.50.10170">
    <property type="match status" value="1"/>
</dbReference>
<dbReference type="PATRIC" id="fig|1122146.4.peg.835"/>
<dbReference type="RefSeq" id="WP_027107235.1">
    <property type="nucleotide sequence ID" value="NZ_JQBZ01000025.1"/>
</dbReference>
<dbReference type="InterPro" id="IPR043168">
    <property type="entry name" value="DegV_C"/>
</dbReference>
<dbReference type="OrthoDB" id="9775494at2"/>
<keyword evidence="4" id="KW-1185">Reference proteome</keyword>